<name>A0A316I288_9PSEU</name>
<dbReference type="EMBL" id="QGHB01000004">
    <property type="protein sequence ID" value="PWK87153.1"/>
    <property type="molecule type" value="Genomic_DNA"/>
</dbReference>
<organism evidence="1 2">
    <name type="scientific">Lentzea atacamensis</name>
    <dbReference type="NCBI Taxonomy" id="531938"/>
    <lineage>
        <taxon>Bacteria</taxon>
        <taxon>Bacillati</taxon>
        <taxon>Actinomycetota</taxon>
        <taxon>Actinomycetes</taxon>
        <taxon>Pseudonocardiales</taxon>
        <taxon>Pseudonocardiaceae</taxon>
        <taxon>Lentzea</taxon>
    </lineage>
</organism>
<accession>A0A316I288</accession>
<gene>
    <name evidence="1" type="ORF">C8D88_104314</name>
</gene>
<sequence length="44" mass="4827">MPSLAAAAWLFPPSGFRPRMTSSWPTTEAMVAVFASSSWSPVRR</sequence>
<dbReference type="Proteomes" id="UP000246005">
    <property type="component" value="Unassembled WGS sequence"/>
</dbReference>
<evidence type="ECO:0000313" key="1">
    <source>
        <dbReference type="EMBL" id="PWK87153.1"/>
    </source>
</evidence>
<proteinExistence type="predicted"/>
<comment type="caution">
    <text evidence="1">The sequence shown here is derived from an EMBL/GenBank/DDBJ whole genome shotgun (WGS) entry which is preliminary data.</text>
</comment>
<protein>
    <submittedName>
        <fullName evidence="1">Uncharacterized protein</fullName>
    </submittedName>
</protein>
<dbReference type="AlphaFoldDB" id="A0A316I288"/>
<evidence type="ECO:0000313" key="2">
    <source>
        <dbReference type="Proteomes" id="UP000246005"/>
    </source>
</evidence>
<reference evidence="1 2" key="1">
    <citation type="submission" date="2018-05" db="EMBL/GenBank/DDBJ databases">
        <title>Genomic Encyclopedia of Type Strains, Phase IV (KMG-IV): sequencing the most valuable type-strain genomes for metagenomic binning, comparative biology and taxonomic classification.</title>
        <authorList>
            <person name="Goeker M."/>
        </authorList>
    </citation>
    <scope>NUCLEOTIDE SEQUENCE [LARGE SCALE GENOMIC DNA]</scope>
    <source>
        <strain evidence="1 2">DSM 45480</strain>
    </source>
</reference>